<dbReference type="Gene3D" id="2.10.109.10">
    <property type="entry name" value="Umud Fragment, subunit A"/>
    <property type="match status" value="1"/>
</dbReference>
<dbReference type="InterPro" id="IPR019533">
    <property type="entry name" value="Peptidase_S26"/>
</dbReference>
<comment type="similarity">
    <text evidence="6">Belongs to the peptidase S26 family. IMP1 subfamily.</text>
</comment>
<dbReference type="PANTHER" id="PTHR12383:SF30">
    <property type="entry name" value="MITOCHONDRIAL INNER MEMBRANE PROTEASE SUBUNIT 1-LIKE"/>
    <property type="match status" value="1"/>
</dbReference>
<evidence type="ECO:0000313" key="9">
    <source>
        <dbReference type="EMBL" id="RZC77220.1"/>
    </source>
</evidence>
<reference evidence="9 10" key="1">
    <citation type="journal article" date="2018" name="Science">
        <title>The opium poppy genome and morphinan production.</title>
        <authorList>
            <person name="Guo L."/>
            <person name="Winzer T."/>
            <person name="Yang X."/>
            <person name="Li Y."/>
            <person name="Ning Z."/>
            <person name="He Z."/>
            <person name="Teodor R."/>
            <person name="Lu Y."/>
            <person name="Bowser T.A."/>
            <person name="Graham I.A."/>
            <person name="Ye K."/>
        </authorList>
    </citation>
    <scope>NUCLEOTIDE SEQUENCE [LARGE SCALE GENOMIC DNA]</scope>
    <source>
        <strain evidence="10">cv. HN1</strain>
        <tissue evidence="9">Leaves</tissue>
    </source>
</reference>
<keyword evidence="10" id="KW-1185">Reference proteome</keyword>
<evidence type="ECO:0000256" key="7">
    <source>
        <dbReference type="PIRSR" id="PIRSR600223-1"/>
    </source>
</evidence>
<evidence type="ECO:0000256" key="5">
    <source>
        <dbReference type="ARBA" id="ARBA00023136"/>
    </source>
</evidence>
<dbReference type="InterPro" id="IPR052064">
    <property type="entry name" value="Mito_IMP1_subunit"/>
</dbReference>
<evidence type="ECO:0000256" key="1">
    <source>
        <dbReference type="ARBA" id="ARBA00004273"/>
    </source>
</evidence>
<evidence type="ECO:0000259" key="8">
    <source>
        <dbReference type="Pfam" id="PF10502"/>
    </source>
</evidence>
<dbReference type="EMBL" id="CM010723">
    <property type="protein sequence ID" value="RZC77220.1"/>
    <property type="molecule type" value="Genomic_DNA"/>
</dbReference>
<dbReference type="Gramene" id="RZC77220">
    <property type="protein sequence ID" value="RZC77220"/>
    <property type="gene ID" value="C5167_001385"/>
</dbReference>
<evidence type="ECO:0000313" key="10">
    <source>
        <dbReference type="Proteomes" id="UP000316621"/>
    </source>
</evidence>
<dbReference type="GO" id="GO:0004252">
    <property type="term" value="F:serine-type endopeptidase activity"/>
    <property type="evidence" value="ECO:0007669"/>
    <property type="project" value="InterPro"/>
</dbReference>
<protein>
    <recommendedName>
        <fullName evidence="8">Peptidase S26 domain-containing protein</fullName>
    </recommendedName>
</protein>
<comment type="subcellular location">
    <subcellularLocation>
        <location evidence="1">Mitochondrion inner membrane</location>
    </subcellularLocation>
</comment>
<dbReference type="OMA" id="GRFLFIM"/>
<dbReference type="STRING" id="3469.A0A4Y7KXW2"/>
<feature type="domain" description="Peptidase S26" evidence="8">
    <location>
        <begin position="28"/>
        <end position="106"/>
    </location>
</feature>
<dbReference type="GO" id="GO:0006627">
    <property type="term" value="P:protein processing involved in protein targeting to mitochondrion"/>
    <property type="evidence" value="ECO:0007669"/>
    <property type="project" value="TreeGrafter"/>
</dbReference>
<evidence type="ECO:0000256" key="3">
    <source>
        <dbReference type="ARBA" id="ARBA00022801"/>
    </source>
</evidence>
<proteinExistence type="inferred from homology"/>
<keyword evidence="4" id="KW-0496">Mitochondrion</keyword>
<dbReference type="AlphaFoldDB" id="A0A4Y7KXW2"/>
<keyword evidence="5" id="KW-0472">Membrane</keyword>
<evidence type="ECO:0000256" key="2">
    <source>
        <dbReference type="ARBA" id="ARBA00022792"/>
    </source>
</evidence>
<dbReference type="Pfam" id="PF10502">
    <property type="entry name" value="Peptidase_S26"/>
    <property type="match status" value="1"/>
</dbReference>
<organism evidence="9 10">
    <name type="scientific">Papaver somniferum</name>
    <name type="common">Opium poppy</name>
    <dbReference type="NCBI Taxonomy" id="3469"/>
    <lineage>
        <taxon>Eukaryota</taxon>
        <taxon>Viridiplantae</taxon>
        <taxon>Streptophyta</taxon>
        <taxon>Embryophyta</taxon>
        <taxon>Tracheophyta</taxon>
        <taxon>Spermatophyta</taxon>
        <taxon>Magnoliopsida</taxon>
        <taxon>Ranunculales</taxon>
        <taxon>Papaveraceae</taxon>
        <taxon>Papaveroideae</taxon>
        <taxon>Papaver</taxon>
    </lineage>
</organism>
<sequence length="179" mass="19750">MNGLRNLLKGNGIDIAKEAFDRTFLVGKLLCFLHVTNTYICSPALVYGPSMLPTFSLTGGLVLGEKISPRLGKVNNGDIVLVRSPENPKKTINKCILGMEGDSVTYLIDPQNSEKCQTITVPKGHIWIQGDNIYHKTHANSVLFRTVLFKARCFVGFGQSVALDRWDKSSSKGDFFLSL</sequence>
<dbReference type="GO" id="GO:0042720">
    <property type="term" value="C:mitochondrial inner membrane peptidase complex"/>
    <property type="evidence" value="ECO:0007669"/>
    <property type="project" value="TreeGrafter"/>
</dbReference>
<name>A0A4Y7KXW2_PAPSO</name>
<keyword evidence="3" id="KW-0378">Hydrolase</keyword>
<gene>
    <name evidence="9" type="ORF">C5167_001385</name>
</gene>
<dbReference type="Proteomes" id="UP000316621">
    <property type="component" value="Chromosome 9"/>
</dbReference>
<evidence type="ECO:0000256" key="6">
    <source>
        <dbReference type="ARBA" id="ARBA00038445"/>
    </source>
</evidence>
<keyword evidence="2" id="KW-0999">Mitochondrion inner membrane</keyword>
<feature type="active site" evidence="7">
    <location>
        <position position="50"/>
    </location>
</feature>
<dbReference type="SUPFAM" id="SSF51306">
    <property type="entry name" value="LexA/Signal peptidase"/>
    <property type="match status" value="1"/>
</dbReference>
<dbReference type="InterPro" id="IPR036286">
    <property type="entry name" value="LexA/Signal_pep-like_sf"/>
</dbReference>
<evidence type="ECO:0000256" key="4">
    <source>
        <dbReference type="ARBA" id="ARBA00023128"/>
    </source>
</evidence>
<dbReference type="PRINTS" id="PR00727">
    <property type="entry name" value="LEADERPTASE"/>
</dbReference>
<accession>A0A4Y7KXW2</accession>
<dbReference type="PANTHER" id="PTHR12383">
    <property type="entry name" value="PROTEASE FAMILY S26 MITOCHONDRIAL INNER MEMBRANE PROTEASE-RELATED"/>
    <property type="match status" value="1"/>
</dbReference>
<feature type="active site" evidence="7">
    <location>
        <position position="94"/>
    </location>
</feature>
<dbReference type="InterPro" id="IPR000223">
    <property type="entry name" value="Pept_S26A_signal_pept_1"/>
</dbReference>
<dbReference type="CDD" id="cd06530">
    <property type="entry name" value="S26_SPase_I"/>
    <property type="match status" value="1"/>
</dbReference>
<dbReference type="GO" id="GO:0006465">
    <property type="term" value="P:signal peptide processing"/>
    <property type="evidence" value="ECO:0007669"/>
    <property type="project" value="InterPro"/>
</dbReference>